<evidence type="ECO:0000313" key="1">
    <source>
        <dbReference type="EMBL" id="PIC40040.1"/>
    </source>
</evidence>
<dbReference type="Proteomes" id="UP000230233">
    <property type="component" value="Chromosome III"/>
</dbReference>
<dbReference type="EMBL" id="PDUG01000003">
    <property type="protein sequence ID" value="PIC40040.1"/>
    <property type="molecule type" value="Genomic_DNA"/>
</dbReference>
<evidence type="ECO:0000313" key="2">
    <source>
        <dbReference type="Proteomes" id="UP000230233"/>
    </source>
</evidence>
<keyword evidence="2" id="KW-1185">Reference proteome</keyword>
<dbReference type="OrthoDB" id="5846493at2759"/>
<protein>
    <recommendedName>
        <fullName evidence="3">Peptidase S1 domain-containing protein</fullName>
    </recommendedName>
</protein>
<evidence type="ECO:0008006" key="3">
    <source>
        <dbReference type="Google" id="ProtNLM"/>
    </source>
</evidence>
<dbReference type="AlphaFoldDB" id="A0A2G5UKG7"/>
<comment type="caution">
    <text evidence="1">The sequence shown here is derived from an EMBL/GenBank/DDBJ whole genome shotgun (WGS) entry which is preliminary data.</text>
</comment>
<gene>
    <name evidence="1" type="primary">Cnig_chr_III.g11524</name>
    <name evidence="1" type="ORF">B9Z55_011524</name>
</gene>
<name>A0A2G5UKG7_9PELO</name>
<dbReference type="SUPFAM" id="SSF50494">
    <property type="entry name" value="Trypsin-like serine proteases"/>
    <property type="match status" value="1"/>
</dbReference>
<sequence length="355" mass="39590">MSIHLQTIDKTAEIDLPENMITMTTIRSAFSLANTDVLSLAYKVSGRVKHCRVNEAGTAFHLPMEWESIQFHVHSSSPVSRPSSTDSFEESLAEQLIKRLYFIPRLQRALQDSSKPGREPMKKNYIDGGCVTPISSRAAVTFSHRSHKVLKVYDEKQSADFNGNSIVEIRSATDFNVAFKMKVIVVDTHHDFVILRSIDGTEIFEDYPWMKRSPKPFEWFIGLGLSYETEDGQKITHRHGRICSSTVDHRGRLLASASIEGGDSGGPCYSADKSFLGIMVASTSSDPCLESQYNQELLEEEISVASSCPADTLITPANCIAEAYKKYLVDNGLLHARKETLDEKPKPKRRALGSP</sequence>
<reference evidence="2" key="1">
    <citation type="submission" date="2017-10" db="EMBL/GenBank/DDBJ databases">
        <title>Rapid genome shrinkage in a self-fertile nematode reveals novel sperm competition proteins.</title>
        <authorList>
            <person name="Yin D."/>
            <person name="Schwarz E.M."/>
            <person name="Thomas C.G."/>
            <person name="Felde R.L."/>
            <person name="Korf I.F."/>
            <person name="Cutter A.D."/>
            <person name="Schartner C.M."/>
            <person name="Ralston E.J."/>
            <person name="Meyer B.J."/>
            <person name="Haag E.S."/>
        </authorList>
    </citation>
    <scope>NUCLEOTIDE SEQUENCE [LARGE SCALE GENOMIC DNA]</scope>
    <source>
        <strain evidence="2">JU1422</strain>
    </source>
</reference>
<proteinExistence type="predicted"/>
<organism evidence="1 2">
    <name type="scientific">Caenorhabditis nigoni</name>
    <dbReference type="NCBI Taxonomy" id="1611254"/>
    <lineage>
        <taxon>Eukaryota</taxon>
        <taxon>Metazoa</taxon>
        <taxon>Ecdysozoa</taxon>
        <taxon>Nematoda</taxon>
        <taxon>Chromadorea</taxon>
        <taxon>Rhabditida</taxon>
        <taxon>Rhabditina</taxon>
        <taxon>Rhabditomorpha</taxon>
        <taxon>Rhabditoidea</taxon>
        <taxon>Rhabditidae</taxon>
        <taxon>Peloderinae</taxon>
        <taxon>Caenorhabditis</taxon>
    </lineage>
</organism>
<accession>A0A2G5UKG7</accession>
<dbReference type="InterPro" id="IPR009003">
    <property type="entry name" value="Peptidase_S1_PA"/>
</dbReference>